<name>F4SBF2_MELLP</name>
<dbReference type="KEGG" id="mlr:MELLADRAFT_113908"/>
<evidence type="ECO:0000313" key="3">
    <source>
        <dbReference type="Proteomes" id="UP000001072"/>
    </source>
</evidence>
<dbReference type="InParanoid" id="F4SBF2"/>
<evidence type="ECO:0000256" key="1">
    <source>
        <dbReference type="SAM" id="MobiDB-lite"/>
    </source>
</evidence>
<feature type="compositionally biased region" description="Basic residues" evidence="1">
    <location>
        <begin position="401"/>
        <end position="412"/>
    </location>
</feature>
<feature type="compositionally biased region" description="Polar residues" evidence="1">
    <location>
        <begin position="261"/>
        <end position="280"/>
    </location>
</feature>
<feature type="region of interest" description="Disordered" evidence="1">
    <location>
        <begin position="261"/>
        <end position="430"/>
    </location>
</feature>
<dbReference type="Proteomes" id="UP000001072">
    <property type="component" value="Unassembled WGS sequence"/>
</dbReference>
<dbReference type="GeneID" id="18925133"/>
<dbReference type="VEuPathDB" id="FungiDB:MELLADRAFT_113908"/>
<feature type="region of interest" description="Disordered" evidence="1">
    <location>
        <begin position="1"/>
        <end position="80"/>
    </location>
</feature>
<proteinExistence type="predicted"/>
<feature type="compositionally biased region" description="Polar residues" evidence="1">
    <location>
        <begin position="37"/>
        <end position="69"/>
    </location>
</feature>
<evidence type="ECO:0000313" key="2">
    <source>
        <dbReference type="EMBL" id="EGF98027.1"/>
    </source>
</evidence>
<gene>
    <name evidence="2" type="ORF">MELLADRAFT_113908</name>
</gene>
<sequence length="450" mass="49476">MESSTSTINDPSTTTTTATTSTIEHLGAITANPPTEPNQTTIISSTKEAGLSTSTEQQDATITTSQPESYTVIPPPPREGTFKTVDDVEAHLTAHARANQYEITNLDVRKNLFSTWKCALGPNRKQIRAKKAAEALGNKLEIPTCPFAMTVKRDPVTDTWYIKIEDNKHNHGPILDLKIDHDAPLPDKPNSKSVPAPKESNAPLSTLSAIPERYQALISNLQELDDATEQRLLAVFVRDCQLAKNITEPVINKVRPVINKQSSTTTAGPSHSQLKSTVETAQEAKLHEPPKDQLKSTVETEQEPKLDEQPKDQEEQANEEQKIEEEENVTIDDNDSDDIPTTLLIEKQKEAKTSDTQTNNSSKTTSEAPLEEATGTENVISRPPTRKSTRVNSFTDSIAPPKKKSKKNRKSHSNSTPPHTGTSTPNEIKFPNHENAEVLTGVIKVCHISL</sequence>
<dbReference type="EMBL" id="GL883188">
    <property type="protein sequence ID" value="EGF98027.1"/>
    <property type="molecule type" value="Genomic_DNA"/>
</dbReference>
<keyword evidence="3" id="KW-1185">Reference proteome</keyword>
<dbReference type="RefSeq" id="XP_007418719.1">
    <property type="nucleotide sequence ID" value="XM_007418657.1"/>
</dbReference>
<reference evidence="3" key="1">
    <citation type="journal article" date="2011" name="Proc. Natl. Acad. Sci. U.S.A.">
        <title>Obligate biotrophy features unraveled by the genomic analysis of rust fungi.</title>
        <authorList>
            <person name="Duplessis S."/>
            <person name="Cuomo C.A."/>
            <person name="Lin Y.-C."/>
            <person name="Aerts A."/>
            <person name="Tisserant E."/>
            <person name="Veneault-Fourrey C."/>
            <person name="Joly D.L."/>
            <person name="Hacquard S."/>
            <person name="Amselem J."/>
            <person name="Cantarel B.L."/>
            <person name="Chiu R."/>
            <person name="Coutinho P.M."/>
            <person name="Feau N."/>
            <person name="Field M."/>
            <person name="Frey P."/>
            <person name="Gelhaye E."/>
            <person name="Goldberg J."/>
            <person name="Grabherr M.G."/>
            <person name="Kodira C.D."/>
            <person name="Kohler A."/>
            <person name="Kuees U."/>
            <person name="Lindquist E.A."/>
            <person name="Lucas S.M."/>
            <person name="Mago R."/>
            <person name="Mauceli E."/>
            <person name="Morin E."/>
            <person name="Murat C."/>
            <person name="Pangilinan J.L."/>
            <person name="Park R."/>
            <person name="Pearson M."/>
            <person name="Quesneville H."/>
            <person name="Rouhier N."/>
            <person name="Sakthikumar S."/>
            <person name="Salamov A.A."/>
            <person name="Schmutz J."/>
            <person name="Selles B."/>
            <person name="Shapiro H."/>
            <person name="Tanguay P."/>
            <person name="Tuskan G.A."/>
            <person name="Henrissat B."/>
            <person name="Van de Peer Y."/>
            <person name="Rouze P."/>
            <person name="Ellis J.G."/>
            <person name="Dodds P.N."/>
            <person name="Schein J.E."/>
            <person name="Zhong S."/>
            <person name="Hamelin R.C."/>
            <person name="Grigoriev I.V."/>
            <person name="Szabo L.J."/>
            <person name="Martin F."/>
        </authorList>
    </citation>
    <scope>NUCLEOTIDE SEQUENCE [LARGE SCALE GENOMIC DNA]</scope>
    <source>
        <strain evidence="3">98AG31 / pathotype 3-4-7</strain>
    </source>
</reference>
<dbReference type="HOGENOM" id="CLU_608430_0_0_1"/>
<feature type="compositionally biased region" description="Low complexity" evidence="1">
    <location>
        <begin position="1"/>
        <end position="22"/>
    </location>
</feature>
<organism evidence="3">
    <name type="scientific">Melampsora larici-populina (strain 98AG31 / pathotype 3-4-7)</name>
    <name type="common">Poplar leaf rust fungus</name>
    <dbReference type="NCBI Taxonomy" id="747676"/>
    <lineage>
        <taxon>Eukaryota</taxon>
        <taxon>Fungi</taxon>
        <taxon>Dikarya</taxon>
        <taxon>Basidiomycota</taxon>
        <taxon>Pucciniomycotina</taxon>
        <taxon>Pucciniomycetes</taxon>
        <taxon>Pucciniales</taxon>
        <taxon>Melampsoraceae</taxon>
        <taxon>Melampsora</taxon>
    </lineage>
</organism>
<accession>F4SBF2</accession>
<dbReference type="AlphaFoldDB" id="F4SBF2"/>
<feature type="compositionally biased region" description="Polar residues" evidence="1">
    <location>
        <begin position="354"/>
        <end position="367"/>
    </location>
</feature>
<feature type="region of interest" description="Disordered" evidence="1">
    <location>
        <begin position="178"/>
        <end position="205"/>
    </location>
</feature>
<feature type="compositionally biased region" description="Polar residues" evidence="1">
    <location>
        <begin position="416"/>
        <end position="426"/>
    </location>
</feature>
<feature type="compositionally biased region" description="Acidic residues" evidence="1">
    <location>
        <begin position="315"/>
        <end position="338"/>
    </location>
</feature>
<protein>
    <submittedName>
        <fullName evidence="2">Uncharacterized protein</fullName>
    </submittedName>
</protein>
<feature type="compositionally biased region" description="Basic and acidic residues" evidence="1">
    <location>
        <begin position="282"/>
        <end position="294"/>
    </location>
</feature>
<feature type="compositionally biased region" description="Basic and acidic residues" evidence="1">
    <location>
        <begin position="302"/>
        <end position="314"/>
    </location>
</feature>